<gene>
    <name evidence="1" type="ORF">BX611_1141</name>
</gene>
<evidence type="ECO:0000313" key="1">
    <source>
        <dbReference type="EMBL" id="REE81606.1"/>
    </source>
</evidence>
<dbReference type="Proteomes" id="UP000256429">
    <property type="component" value="Unassembled WGS sequence"/>
</dbReference>
<dbReference type="RefSeq" id="WP_115879045.1">
    <property type="nucleotide sequence ID" value="NZ_QTTQ01000010.1"/>
</dbReference>
<reference evidence="1 2" key="1">
    <citation type="submission" date="2018-08" db="EMBL/GenBank/DDBJ databases">
        <title>Genomic Encyclopedia of Type Strains, Phase III (KMG-III): the genomes of soil and plant-associated and newly described type strains.</title>
        <authorList>
            <person name="Whitman W."/>
        </authorList>
    </citation>
    <scope>NUCLEOTIDE SEQUENCE [LARGE SCALE GENOMIC DNA]</scope>
    <source>
        <strain evidence="1 2">325-5</strain>
    </source>
</reference>
<organism evidence="1 2">
    <name type="scientific">Lutibacter oceani</name>
    <dbReference type="NCBI Taxonomy" id="1853311"/>
    <lineage>
        <taxon>Bacteria</taxon>
        <taxon>Pseudomonadati</taxon>
        <taxon>Bacteroidota</taxon>
        <taxon>Flavobacteriia</taxon>
        <taxon>Flavobacteriales</taxon>
        <taxon>Flavobacteriaceae</taxon>
        <taxon>Lutibacter</taxon>
    </lineage>
</organism>
<dbReference type="EMBL" id="QTTQ01000010">
    <property type="protein sequence ID" value="REE81606.1"/>
    <property type="molecule type" value="Genomic_DNA"/>
</dbReference>
<accession>A0A3D9RWZ7</accession>
<dbReference type="OrthoDB" id="1139121at2"/>
<dbReference type="AlphaFoldDB" id="A0A3D9RWZ7"/>
<evidence type="ECO:0000313" key="2">
    <source>
        <dbReference type="Proteomes" id="UP000256429"/>
    </source>
</evidence>
<keyword evidence="2" id="KW-1185">Reference proteome</keyword>
<protein>
    <submittedName>
        <fullName evidence="1">Uncharacterized protein</fullName>
    </submittedName>
</protein>
<sequence length="145" mass="17376">MKTKIKKDWRGRVKSIEELHNDSKIWLSEIDFINFEIRFLEHLLSSKYIDYLDAGLYDRIEEFTKQLFSKKADGIELKEVILEHEKILSDLIDQNCVTSNKNYLATHNNLALEINTFISKYKYLKMQIFEVVEKVMKKKEQKKLK</sequence>
<comment type="caution">
    <text evidence="1">The sequence shown here is derived from an EMBL/GenBank/DDBJ whole genome shotgun (WGS) entry which is preliminary data.</text>
</comment>
<name>A0A3D9RWZ7_9FLAO</name>
<proteinExistence type="predicted"/>